<keyword evidence="2" id="KW-1185">Reference proteome</keyword>
<proteinExistence type="predicted"/>
<dbReference type="EMBL" id="JAAVLX010000010">
    <property type="protein sequence ID" value="NOJ43342.1"/>
    <property type="molecule type" value="Genomic_DNA"/>
</dbReference>
<dbReference type="AlphaFoldDB" id="A0A7Y4GX81"/>
<sequence>MRSAQHWLSPKVPEELAEPVARAAQARAPAQVPEAQQVAAVPVTEVPEVQAQVPVEEAPRLQQLEELAQQALPT</sequence>
<dbReference type="Proteomes" id="UP000544122">
    <property type="component" value="Unassembled WGS sequence"/>
</dbReference>
<name>A0A7Y4GX81_9BRAD</name>
<comment type="caution">
    <text evidence="1">The sequence shown here is derived from an EMBL/GenBank/DDBJ whole genome shotgun (WGS) entry which is preliminary data.</text>
</comment>
<protein>
    <submittedName>
        <fullName evidence="1">Uncharacterized protein</fullName>
    </submittedName>
</protein>
<evidence type="ECO:0000313" key="1">
    <source>
        <dbReference type="EMBL" id="NOJ43342.1"/>
    </source>
</evidence>
<dbReference type="RefSeq" id="WP_171582557.1">
    <property type="nucleotide sequence ID" value="NZ_JAAVLX010000010.1"/>
</dbReference>
<evidence type="ECO:0000313" key="2">
    <source>
        <dbReference type="Proteomes" id="UP000544122"/>
    </source>
</evidence>
<reference evidence="1 2" key="1">
    <citation type="submission" date="2020-03" db="EMBL/GenBank/DDBJ databases">
        <title>Bradyrhizobium diversity isolated from nodules of Indigofera sp.</title>
        <authorList>
            <person name="Klepa M."/>
            <person name="Helene L."/>
            <person name="Hungria M."/>
        </authorList>
    </citation>
    <scope>NUCLEOTIDE SEQUENCE [LARGE SCALE GENOMIC DNA]</scope>
    <source>
        <strain evidence="1 2">WSM 1791</strain>
    </source>
</reference>
<gene>
    <name evidence="1" type="ORF">HCN58_27895</name>
</gene>
<organism evidence="1 2">
    <name type="scientific">Bradyrhizobium australiense</name>
    <dbReference type="NCBI Taxonomy" id="2721161"/>
    <lineage>
        <taxon>Bacteria</taxon>
        <taxon>Pseudomonadati</taxon>
        <taxon>Pseudomonadota</taxon>
        <taxon>Alphaproteobacteria</taxon>
        <taxon>Hyphomicrobiales</taxon>
        <taxon>Nitrobacteraceae</taxon>
        <taxon>Bradyrhizobium</taxon>
    </lineage>
</organism>
<accession>A0A7Y4GX81</accession>